<dbReference type="SMART" id="SM00028">
    <property type="entry name" value="TPR"/>
    <property type="match status" value="1"/>
</dbReference>
<keyword evidence="1" id="KW-0802">TPR repeat</keyword>
<reference evidence="3" key="1">
    <citation type="submission" date="2023-06" db="EMBL/GenBank/DDBJ databases">
        <title>Cytophagales bacterium Strain LB-30, isolated from soil.</title>
        <authorList>
            <person name="Liu B."/>
        </authorList>
    </citation>
    <scope>NUCLEOTIDE SEQUENCE</scope>
    <source>
        <strain evidence="3">LB-30</strain>
    </source>
</reference>
<sequence length="236" mass="26137">MATKVAEKKNKKAESAIENPEVLVESLTRTEEYIERNKSLIIGIGAAVAIVIAGFIGYRYWVSSQNEEAQKEIFQAVYYFEAQDYDKALNGDGNNYGFLEIITNYGATDAAELAHFYAGTIYLNKGEFDLAIDYLKDFAASDLLVQARAYSLIGDAYMEKGDFAEAASYYSKAANYNSNKFFSPTYLVKAAIANEKAGDVKAAKANLETIVTEYADASEYQYALKHKARLEGLIAQ</sequence>
<dbReference type="RefSeq" id="WP_320004347.1">
    <property type="nucleotide sequence ID" value="NZ_JAUHJS010000004.1"/>
</dbReference>
<organism evidence="3 4">
    <name type="scientific">Shiella aurantiaca</name>
    <dbReference type="NCBI Taxonomy" id="3058365"/>
    <lineage>
        <taxon>Bacteria</taxon>
        <taxon>Pseudomonadati</taxon>
        <taxon>Bacteroidota</taxon>
        <taxon>Cytophagia</taxon>
        <taxon>Cytophagales</taxon>
        <taxon>Shiellaceae</taxon>
        <taxon>Shiella</taxon>
    </lineage>
</organism>
<proteinExistence type="predicted"/>
<dbReference type="Proteomes" id="UP001168552">
    <property type="component" value="Unassembled WGS sequence"/>
</dbReference>
<dbReference type="InterPro" id="IPR019734">
    <property type="entry name" value="TPR_rpt"/>
</dbReference>
<comment type="caution">
    <text evidence="3">The sequence shown here is derived from an EMBL/GenBank/DDBJ whole genome shotgun (WGS) entry which is preliminary data.</text>
</comment>
<evidence type="ECO:0000313" key="4">
    <source>
        <dbReference type="Proteomes" id="UP001168552"/>
    </source>
</evidence>
<accession>A0ABT8F781</accession>
<keyword evidence="2" id="KW-0472">Membrane</keyword>
<dbReference type="Gene3D" id="1.25.40.10">
    <property type="entry name" value="Tetratricopeptide repeat domain"/>
    <property type="match status" value="2"/>
</dbReference>
<name>A0ABT8F781_9BACT</name>
<keyword evidence="2" id="KW-1133">Transmembrane helix</keyword>
<feature type="transmembrane region" description="Helical" evidence="2">
    <location>
        <begin position="39"/>
        <end position="61"/>
    </location>
</feature>
<dbReference type="InterPro" id="IPR011990">
    <property type="entry name" value="TPR-like_helical_dom_sf"/>
</dbReference>
<dbReference type="Pfam" id="PF13174">
    <property type="entry name" value="TPR_6"/>
    <property type="match status" value="1"/>
</dbReference>
<dbReference type="EMBL" id="JAUHJS010000004">
    <property type="protein sequence ID" value="MDN4165816.1"/>
    <property type="molecule type" value="Genomic_DNA"/>
</dbReference>
<keyword evidence="4" id="KW-1185">Reference proteome</keyword>
<protein>
    <submittedName>
        <fullName evidence="3">Tetratricopeptide repeat protein</fullName>
    </submittedName>
</protein>
<evidence type="ECO:0000256" key="2">
    <source>
        <dbReference type="SAM" id="Phobius"/>
    </source>
</evidence>
<gene>
    <name evidence="3" type="ORF">QWY31_09895</name>
</gene>
<dbReference type="Pfam" id="PF13432">
    <property type="entry name" value="TPR_16"/>
    <property type="match status" value="1"/>
</dbReference>
<keyword evidence="2" id="KW-0812">Transmembrane</keyword>
<dbReference type="PROSITE" id="PS50005">
    <property type="entry name" value="TPR"/>
    <property type="match status" value="1"/>
</dbReference>
<evidence type="ECO:0000256" key="1">
    <source>
        <dbReference type="PROSITE-ProRule" id="PRU00339"/>
    </source>
</evidence>
<evidence type="ECO:0000313" key="3">
    <source>
        <dbReference type="EMBL" id="MDN4165816.1"/>
    </source>
</evidence>
<dbReference type="SUPFAM" id="SSF48452">
    <property type="entry name" value="TPR-like"/>
    <property type="match status" value="1"/>
</dbReference>
<feature type="repeat" description="TPR" evidence="1">
    <location>
        <begin position="147"/>
        <end position="180"/>
    </location>
</feature>